<evidence type="ECO:0000313" key="3">
    <source>
        <dbReference type="Proteomes" id="UP000327013"/>
    </source>
</evidence>
<name>A0A5N6QD07_9ROSI</name>
<dbReference type="OrthoDB" id="1903589at2759"/>
<accession>A0A5N6QD07</accession>
<organism evidence="2 3">
    <name type="scientific">Carpinus fangiana</name>
    <dbReference type="NCBI Taxonomy" id="176857"/>
    <lineage>
        <taxon>Eukaryota</taxon>
        <taxon>Viridiplantae</taxon>
        <taxon>Streptophyta</taxon>
        <taxon>Embryophyta</taxon>
        <taxon>Tracheophyta</taxon>
        <taxon>Spermatophyta</taxon>
        <taxon>Magnoliopsida</taxon>
        <taxon>eudicotyledons</taxon>
        <taxon>Gunneridae</taxon>
        <taxon>Pentapetalae</taxon>
        <taxon>rosids</taxon>
        <taxon>fabids</taxon>
        <taxon>Fagales</taxon>
        <taxon>Betulaceae</taxon>
        <taxon>Carpinus</taxon>
    </lineage>
</organism>
<sequence>MEKKEKKGSKAVMEAEKGMLLRDRKPLSDSTNLTTTAARATRKPDLSSIFTKSLPGTSPGANLTDANDFRNPSSASTPSRPVKASSAHVMGDREVPEPCSVYSRRETGHKKKGKEKAIAVPLSCPPTVKTQNIRDIDNDGEKGQSQACTVPPKKKQRLLDVSDNALPQDFIKQQREYFAEIDSFKLEEEEVESSEQLE</sequence>
<proteinExistence type="predicted"/>
<gene>
    <name evidence="2" type="ORF">FH972_001234</name>
</gene>
<reference evidence="2 3" key="1">
    <citation type="submission" date="2019-06" db="EMBL/GenBank/DDBJ databases">
        <title>A chromosomal-level reference genome of Carpinus fangiana (Coryloideae, Betulaceae).</title>
        <authorList>
            <person name="Yang X."/>
            <person name="Wang Z."/>
            <person name="Zhang L."/>
            <person name="Hao G."/>
            <person name="Liu J."/>
            <person name="Yang Y."/>
        </authorList>
    </citation>
    <scope>NUCLEOTIDE SEQUENCE [LARGE SCALE GENOMIC DNA]</scope>
    <source>
        <strain evidence="2">Cfa_2016G</strain>
        <tissue evidence="2">Leaf</tissue>
    </source>
</reference>
<feature type="compositionally biased region" description="Polar residues" evidence="1">
    <location>
        <begin position="48"/>
        <end position="79"/>
    </location>
</feature>
<feature type="compositionally biased region" description="Basic and acidic residues" evidence="1">
    <location>
        <begin position="13"/>
        <end position="27"/>
    </location>
</feature>
<protein>
    <submittedName>
        <fullName evidence="2">Uncharacterized protein</fullName>
    </submittedName>
</protein>
<dbReference type="Proteomes" id="UP000327013">
    <property type="component" value="Chromosome 1"/>
</dbReference>
<dbReference type="AlphaFoldDB" id="A0A5N6QD07"/>
<keyword evidence="3" id="KW-1185">Reference proteome</keyword>
<feature type="compositionally biased region" description="Basic and acidic residues" evidence="1">
    <location>
        <begin position="132"/>
        <end position="142"/>
    </location>
</feature>
<dbReference type="EMBL" id="CM017321">
    <property type="protein sequence ID" value="KAE7996519.1"/>
    <property type="molecule type" value="Genomic_DNA"/>
</dbReference>
<dbReference type="PANTHER" id="PTHR35740">
    <property type="entry name" value="OS12G0111700 PROTEIN"/>
    <property type="match status" value="1"/>
</dbReference>
<dbReference type="PANTHER" id="PTHR35740:SF1">
    <property type="entry name" value="OS12G0111700 PROTEIN"/>
    <property type="match status" value="1"/>
</dbReference>
<feature type="region of interest" description="Disordered" evidence="1">
    <location>
        <begin position="1"/>
        <end position="155"/>
    </location>
</feature>
<evidence type="ECO:0000313" key="2">
    <source>
        <dbReference type="EMBL" id="KAE7996519.1"/>
    </source>
</evidence>
<evidence type="ECO:0000256" key="1">
    <source>
        <dbReference type="SAM" id="MobiDB-lite"/>
    </source>
</evidence>